<reference evidence="2 3" key="1">
    <citation type="submission" date="2020-07" db="EMBL/GenBank/DDBJ databases">
        <authorList>
            <person name="Feng X."/>
        </authorList>
    </citation>
    <scope>NUCLEOTIDE SEQUENCE [LARGE SCALE GENOMIC DNA]</scope>
    <source>
        <strain evidence="2 3">JCM31066</strain>
    </source>
</reference>
<organism evidence="2 3">
    <name type="scientific">Ruficoccus amylovorans</name>
    <dbReference type="NCBI Taxonomy" id="1804625"/>
    <lineage>
        <taxon>Bacteria</taxon>
        <taxon>Pseudomonadati</taxon>
        <taxon>Verrucomicrobiota</taxon>
        <taxon>Opitutia</taxon>
        <taxon>Puniceicoccales</taxon>
        <taxon>Cerasicoccaceae</taxon>
        <taxon>Ruficoccus</taxon>
    </lineage>
</organism>
<dbReference type="EMBL" id="JACHVB010000013">
    <property type="protein sequence ID" value="MBC2593480.1"/>
    <property type="molecule type" value="Genomic_DNA"/>
</dbReference>
<comment type="caution">
    <text evidence="2">The sequence shown here is derived from an EMBL/GenBank/DDBJ whole genome shotgun (WGS) entry which is preliminary data.</text>
</comment>
<feature type="chain" id="PRO_5032974445" description="PEP-CTERM sorting domain-containing protein" evidence="1">
    <location>
        <begin position="45"/>
        <end position="280"/>
    </location>
</feature>
<proteinExistence type="predicted"/>
<accession>A0A842HB25</accession>
<dbReference type="AlphaFoldDB" id="A0A842HB25"/>
<keyword evidence="1" id="KW-0732">Signal</keyword>
<evidence type="ECO:0008006" key="4">
    <source>
        <dbReference type="Google" id="ProtNLM"/>
    </source>
</evidence>
<keyword evidence="3" id="KW-1185">Reference proteome</keyword>
<dbReference type="Proteomes" id="UP000546464">
    <property type="component" value="Unassembled WGS sequence"/>
</dbReference>
<gene>
    <name evidence="2" type="ORF">H5P28_04320</name>
</gene>
<dbReference type="RefSeq" id="WP_185674482.1">
    <property type="nucleotide sequence ID" value="NZ_JACHVB010000013.1"/>
</dbReference>
<feature type="signal peptide" evidence="1">
    <location>
        <begin position="1"/>
        <end position="44"/>
    </location>
</feature>
<protein>
    <recommendedName>
        <fullName evidence="4">PEP-CTERM sorting domain-containing protein</fullName>
    </recommendedName>
</protein>
<sequence>MILIVEHLQNSKPDNIMHTQTLSRLSAAALLASSLLVLSPVAQADITFDYETAFTDNFTVEYTQNANATPQMDPTNSFLEQPALGTANVLYAGETLFQTETISSTFKISELGSSQSLGFFLRVNTDSDTGVLVMLSSDAAGTPLLRMWYGASTTSATLGTLFSQTTNSGWPKLAADQTYTVSVDQGIDGEGQSFFNLSVLNSENSVIATSGNQTLSATTDFDAAGAVGMRLFSGTRFEINNLAGDGIVPIPEPSSSQMVIGSVCLMLLLIGSRSRRSKLM</sequence>
<evidence type="ECO:0000313" key="3">
    <source>
        <dbReference type="Proteomes" id="UP000546464"/>
    </source>
</evidence>
<evidence type="ECO:0000313" key="2">
    <source>
        <dbReference type="EMBL" id="MBC2593480.1"/>
    </source>
</evidence>
<name>A0A842HB25_9BACT</name>
<evidence type="ECO:0000256" key="1">
    <source>
        <dbReference type="SAM" id="SignalP"/>
    </source>
</evidence>